<feature type="coiled-coil region" evidence="7">
    <location>
        <begin position="167"/>
        <end position="232"/>
    </location>
</feature>
<dbReference type="STRING" id="69332.A0A388LNB8"/>
<evidence type="ECO:0000256" key="1">
    <source>
        <dbReference type="ARBA" id="ARBA00004138"/>
    </source>
</evidence>
<keyword evidence="3 7" id="KW-0175">Coiled coil</keyword>
<evidence type="ECO:0000256" key="3">
    <source>
        <dbReference type="ARBA" id="ARBA00023054"/>
    </source>
</evidence>
<dbReference type="GO" id="GO:0060271">
    <property type="term" value="P:cilium assembly"/>
    <property type="evidence" value="ECO:0007669"/>
    <property type="project" value="InterPro"/>
</dbReference>
<evidence type="ECO:0000259" key="9">
    <source>
        <dbReference type="Pfam" id="PF18383"/>
    </source>
</evidence>
<organism evidence="10 11">
    <name type="scientific">Chara braunii</name>
    <name type="common">Braun's stonewort</name>
    <dbReference type="NCBI Taxonomy" id="69332"/>
    <lineage>
        <taxon>Eukaryota</taxon>
        <taxon>Viridiplantae</taxon>
        <taxon>Streptophyta</taxon>
        <taxon>Charophyceae</taxon>
        <taxon>Charales</taxon>
        <taxon>Characeae</taxon>
        <taxon>Chara</taxon>
    </lineage>
</organism>
<dbReference type="InterPro" id="IPR043016">
    <property type="entry name" value="IFT81_N_sf"/>
</dbReference>
<dbReference type="Gene3D" id="1.10.418.70">
    <property type="entry name" value="Intraflagellar transport protein 81, N-terminal domain"/>
    <property type="match status" value="1"/>
</dbReference>
<dbReference type="Gramene" id="GBG83735">
    <property type="protein sequence ID" value="GBG83735"/>
    <property type="gene ID" value="CBR_g37536"/>
</dbReference>
<evidence type="ECO:0000256" key="8">
    <source>
        <dbReference type="SAM" id="MobiDB-lite"/>
    </source>
</evidence>
<proteinExistence type="inferred from homology"/>
<dbReference type="InterPro" id="IPR029600">
    <property type="entry name" value="IFT81"/>
</dbReference>
<evidence type="ECO:0000256" key="7">
    <source>
        <dbReference type="SAM" id="Coils"/>
    </source>
</evidence>
<evidence type="ECO:0000256" key="4">
    <source>
        <dbReference type="ARBA" id="ARBA00023069"/>
    </source>
</evidence>
<dbReference type="Pfam" id="PF18383">
    <property type="entry name" value="IFT81_CH"/>
    <property type="match status" value="1"/>
</dbReference>
<feature type="domain" description="IFT81 calponin homology" evidence="9">
    <location>
        <begin position="3"/>
        <end position="122"/>
    </location>
</feature>
<dbReference type="EMBL" id="BFEA01000449">
    <property type="protein sequence ID" value="GBG83735.1"/>
    <property type="molecule type" value="Genomic_DNA"/>
</dbReference>
<dbReference type="GO" id="GO:0030992">
    <property type="term" value="C:intraciliary transport particle B"/>
    <property type="evidence" value="ECO:0007669"/>
    <property type="project" value="InterPro"/>
</dbReference>
<dbReference type="PANTHER" id="PTHR15614:SF2">
    <property type="entry name" value="INTRAFLAGELLAR TRANSPORT PROTEIN 81 HOMOLOG"/>
    <property type="match status" value="1"/>
</dbReference>
<evidence type="ECO:0000313" key="11">
    <source>
        <dbReference type="Proteomes" id="UP000265515"/>
    </source>
</evidence>
<name>A0A388LNB8_CHABU</name>
<dbReference type="GO" id="GO:0042073">
    <property type="term" value="P:intraciliary transport"/>
    <property type="evidence" value="ECO:0007669"/>
    <property type="project" value="InterPro"/>
</dbReference>
<dbReference type="Proteomes" id="UP000265515">
    <property type="component" value="Unassembled WGS sequence"/>
</dbReference>
<keyword evidence="2" id="KW-0970">Cilium biogenesis/degradation</keyword>
<dbReference type="InterPro" id="IPR041146">
    <property type="entry name" value="IFT81_CH"/>
</dbReference>
<evidence type="ECO:0000313" key="10">
    <source>
        <dbReference type="EMBL" id="GBG83735.1"/>
    </source>
</evidence>
<comment type="similarity">
    <text evidence="6">Belongs to the IFT81 family.</text>
</comment>
<accession>A0A388LNB8</accession>
<evidence type="ECO:0000256" key="5">
    <source>
        <dbReference type="ARBA" id="ARBA00023273"/>
    </source>
</evidence>
<dbReference type="OrthoDB" id="1935565at2759"/>
<reference evidence="10 11" key="1">
    <citation type="journal article" date="2018" name="Cell">
        <title>The Chara Genome: Secondary Complexity and Implications for Plant Terrestrialization.</title>
        <authorList>
            <person name="Nishiyama T."/>
            <person name="Sakayama H."/>
            <person name="Vries J.D."/>
            <person name="Buschmann H."/>
            <person name="Saint-Marcoux D."/>
            <person name="Ullrich K.K."/>
            <person name="Haas F.B."/>
            <person name="Vanderstraeten L."/>
            <person name="Becker D."/>
            <person name="Lang D."/>
            <person name="Vosolsobe S."/>
            <person name="Rombauts S."/>
            <person name="Wilhelmsson P.K.I."/>
            <person name="Janitza P."/>
            <person name="Kern R."/>
            <person name="Heyl A."/>
            <person name="Rumpler F."/>
            <person name="Villalobos L.I.A.C."/>
            <person name="Clay J.M."/>
            <person name="Skokan R."/>
            <person name="Toyoda A."/>
            <person name="Suzuki Y."/>
            <person name="Kagoshima H."/>
            <person name="Schijlen E."/>
            <person name="Tajeshwar N."/>
            <person name="Catarino B."/>
            <person name="Hetherington A.J."/>
            <person name="Saltykova A."/>
            <person name="Bonnot C."/>
            <person name="Breuninger H."/>
            <person name="Symeonidi A."/>
            <person name="Radhakrishnan G.V."/>
            <person name="Van Nieuwerburgh F."/>
            <person name="Deforce D."/>
            <person name="Chang C."/>
            <person name="Karol K.G."/>
            <person name="Hedrich R."/>
            <person name="Ulvskov P."/>
            <person name="Glockner G."/>
            <person name="Delwiche C.F."/>
            <person name="Petrasek J."/>
            <person name="Van de Peer Y."/>
            <person name="Friml J."/>
            <person name="Beilby M."/>
            <person name="Dolan L."/>
            <person name="Kohara Y."/>
            <person name="Sugano S."/>
            <person name="Fujiyama A."/>
            <person name="Delaux P.-M."/>
            <person name="Quint M."/>
            <person name="TheiBen G."/>
            <person name="Hagemann M."/>
            <person name="Harholt J."/>
            <person name="Dunand C."/>
            <person name="Zachgo S."/>
            <person name="Langdale J."/>
            <person name="Maumus F."/>
            <person name="Straeten D.V.D."/>
            <person name="Gould S.B."/>
            <person name="Rensing S.A."/>
        </authorList>
    </citation>
    <scope>NUCLEOTIDE SEQUENCE [LARGE SCALE GENOMIC DNA]</scope>
    <source>
        <strain evidence="10 11">S276</strain>
    </source>
</reference>
<keyword evidence="5" id="KW-0966">Cell projection</keyword>
<feature type="region of interest" description="Disordered" evidence="8">
    <location>
        <begin position="453"/>
        <end position="474"/>
    </location>
</feature>
<feature type="coiled-coil region" evidence="7">
    <location>
        <begin position="513"/>
        <end position="575"/>
    </location>
</feature>
<keyword evidence="4" id="KW-0969">Cilium</keyword>
<dbReference type="AlphaFoldDB" id="A0A388LNB8"/>
<evidence type="ECO:0000256" key="6">
    <source>
        <dbReference type="ARBA" id="ARBA00043983"/>
    </source>
</evidence>
<dbReference type="OMA" id="WILTHME"/>
<dbReference type="GO" id="GO:0015631">
    <property type="term" value="F:tubulin binding"/>
    <property type="evidence" value="ECO:0007669"/>
    <property type="project" value="InterPro"/>
</dbReference>
<dbReference type="PANTHER" id="PTHR15614">
    <property type="entry name" value="INTRAFLAGELLAR TRANSPORT PROTEIN 81 HOMOLOG"/>
    <property type="match status" value="1"/>
</dbReference>
<keyword evidence="11" id="KW-1185">Reference proteome</keyword>
<gene>
    <name evidence="10" type="ORF">CBR_g37536</name>
</gene>
<comment type="subcellular location">
    <subcellularLocation>
        <location evidence="1">Cell projection</location>
        <location evidence="1">Cilium</location>
    </subcellularLocation>
</comment>
<dbReference type="GO" id="GO:0036064">
    <property type="term" value="C:ciliary basal body"/>
    <property type="evidence" value="ECO:0007669"/>
    <property type="project" value="TreeGrafter"/>
</dbReference>
<protein>
    <recommendedName>
        <fullName evidence="9">IFT81 calponin homology domain-containing protein</fullName>
    </recommendedName>
</protein>
<evidence type="ECO:0000256" key="2">
    <source>
        <dbReference type="ARBA" id="ARBA00022794"/>
    </source>
</evidence>
<sequence>MAEIQLIVESLNQHPFNLDLTLVSFSQKSPFELRVLLNDVLANISSSQPRDLREEPPEATTQRMLEFLRTLKYRPQMDGASFRQGLLLGSTEVIYPVLVWLLSQLPLLQKRAYLAKFLVDVELPEELMVDDETRDLHVQCKGLQEQFKEVHKTVELFRRTKKDPLVVKDQIAELEAEREQLNSKIDKLKAKLQNVPKVGMFLEVAGQLRKQQEEEIQLRESLKEQKAALESTKGRHVKVLSRLRDLRATSASGSSAALLQVLTEEVNLIRYAAKEKLPKEIEKKKMRLQSIQSVLKDPVSNELDISALQAELVAANGEVSAMLEERARERMTTGPGNAKGGAEKEVLYRQQAQMAAMVAKKKEAAFMKLESLAERKRALLREIDQRTAAMDQMKLRVPRGDGGVQYSQAESLREMMEMSDAMKKELDDLADEFGGLQRTLILLQQQEAELQTATSDTGLRQPLPATLESPTEGGFSLDGGMLTRGGVAEAEAGHVLRIGGEIRERRSSVKYQISELKNMRMKAQELEADHREKHRQFDEITVVATSQQDKLEEELMQLLEDCQREESRYHQLNCQTQIVDTTLRRVMEEEGTTEGGKQLSSLSDKYRARIGYQEEITKALREKQRKLKELEVPNQAQMVMLKDLRSLMNLKLQLYRGEVKPQMGRPALEIRELGGANRLIIASDG</sequence>
<comment type="caution">
    <text evidence="10">The sequence shown here is derived from an EMBL/GenBank/DDBJ whole genome shotgun (WGS) entry which is preliminary data.</text>
</comment>